<protein>
    <recommendedName>
        <fullName evidence="5">Flagellar protein FliT</fullName>
    </recommendedName>
</protein>
<dbReference type="Proteomes" id="UP000586093">
    <property type="component" value="Unassembled WGS sequence"/>
</dbReference>
<sequence length="100" mass="11170">MPPTPLLPYYQALEKASQRMLDAARDGDWDGVVRLEGACGLLISQLKHAAGQSDLGREERQLKHRIMQRILVNDAQIRSLAEPWLDDLNATLGGRPALMH</sequence>
<evidence type="ECO:0000256" key="2">
    <source>
        <dbReference type="ARBA" id="ARBA00022490"/>
    </source>
</evidence>
<dbReference type="AlphaFoldDB" id="A0A839HKR7"/>
<keyword evidence="7" id="KW-1185">Reference proteome</keyword>
<name>A0A839HKR7_9BURK</name>
<keyword evidence="4" id="KW-0143">Chaperone</keyword>
<dbReference type="EMBL" id="JACIVI010000001">
    <property type="protein sequence ID" value="MBB1161702.1"/>
    <property type="molecule type" value="Genomic_DNA"/>
</dbReference>
<evidence type="ECO:0000313" key="6">
    <source>
        <dbReference type="EMBL" id="MBB1161702.1"/>
    </source>
</evidence>
<evidence type="ECO:0000313" key="7">
    <source>
        <dbReference type="Proteomes" id="UP000586093"/>
    </source>
</evidence>
<organism evidence="6 7">
    <name type="scientific">Aquariibacter albus</name>
    <dbReference type="NCBI Taxonomy" id="2759899"/>
    <lineage>
        <taxon>Bacteria</taxon>
        <taxon>Pseudomonadati</taxon>
        <taxon>Pseudomonadota</taxon>
        <taxon>Betaproteobacteria</taxon>
        <taxon>Burkholderiales</taxon>
        <taxon>Sphaerotilaceae</taxon>
        <taxon>Aquariibacter</taxon>
    </lineage>
</organism>
<keyword evidence="2" id="KW-0963">Cytoplasm</keyword>
<keyword evidence="6" id="KW-0969">Cilium</keyword>
<comment type="caution">
    <text evidence="6">The sequence shown here is derived from an EMBL/GenBank/DDBJ whole genome shotgun (WGS) entry which is preliminary data.</text>
</comment>
<proteinExistence type="predicted"/>
<evidence type="ECO:0000256" key="3">
    <source>
        <dbReference type="ARBA" id="ARBA00022795"/>
    </source>
</evidence>
<reference evidence="6 7" key="1">
    <citation type="submission" date="2020-08" db="EMBL/GenBank/DDBJ databases">
        <title>Aquariorum lacteus gen. nov., sp. nov., a new member of the family Comamonadaceae, isolated from freshwater aquarium.</title>
        <authorList>
            <person name="Chun S.-J."/>
        </authorList>
    </citation>
    <scope>NUCLEOTIDE SEQUENCE [LARGE SCALE GENOMIC DNA]</scope>
    <source>
        <strain evidence="6 7">SJAQ100</strain>
    </source>
</reference>
<keyword evidence="3" id="KW-1005">Bacterial flagellum biogenesis</keyword>
<evidence type="ECO:0000256" key="4">
    <source>
        <dbReference type="ARBA" id="ARBA00023186"/>
    </source>
</evidence>
<gene>
    <name evidence="6" type="ORF">H4F90_06890</name>
</gene>
<accession>A0A839HKR7</accession>
<dbReference type="Pfam" id="PF05400">
    <property type="entry name" value="FliT"/>
    <property type="match status" value="1"/>
</dbReference>
<dbReference type="Gene3D" id="1.20.58.380">
    <property type="entry name" value="Flagellar protein flit"/>
    <property type="match status" value="1"/>
</dbReference>
<keyword evidence="6" id="KW-0966">Cell projection</keyword>
<dbReference type="GO" id="GO:0044781">
    <property type="term" value="P:bacterial-type flagellum organization"/>
    <property type="evidence" value="ECO:0007669"/>
    <property type="project" value="UniProtKB-KW"/>
</dbReference>
<evidence type="ECO:0000256" key="1">
    <source>
        <dbReference type="ARBA" id="ARBA00004514"/>
    </source>
</evidence>
<dbReference type="InterPro" id="IPR008622">
    <property type="entry name" value="FliT"/>
</dbReference>
<dbReference type="RefSeq" id="WP_182662684.1">
    <property type="nucleotide sequence ID" value="NZ_JACIVI010000001.1"/>
</dbReference>
<keyword evidence="6" id="KW-0282">Flagellum</keyword>
<evidence type="ECO:0000256" key="5">
    <source>
        <dbReference type="ARBA" id="ARBA00093797"/>
    </source>
</evidence>
<comment type="subcellular location">
    <subcellularLocation>
        <location evidence="1">Cytoplasm</location>
        <location evidence="1">Cytosol</location>
    </subcellularLocation>
</comment>